<evidence type="ECO:0008006" key="6">
    <source>
        <dbReference type="Google" id="ProtNLM"/>
    </source>
</evidence>
<dbReference type="eggNOG" id="ENOG5031Z3H">
    <property type="taxonomic scope" value="Bacteria"/>
</dbReference>
<proteinExistence type="predicted"/>
<accession>A0A090IXJ7</accession>
<dbReference type="Proteomes" id="UP000040576">
    <property type="component" value="Unassembled WGS sequence"/>
</dbReference>
<reference evidence="3 4" key="2">
    <citation type="submission" date="2015-01" db="EMBL/GenBank/DDBJ databases">
        <title>Draft Genome Sequences of Four Bacillus thermoamylovorans Strains, Isolated From Food Products.</title>
        <authorList>
            <person name="Krawcyk A.O."/>
            <person name="Berendsen E.M."/>
            <person name="Eijlander R.T."/>
            <person name="de Jong A."/>
            <person name="Wells-Bennik M."/>
            <person name="Kuipers O.P."/>
        </authorList>
    </citation>
    <scope>NUCLEOTIDE SEQUENCE [LARGE SCALE GENOMIC DNA]</scope>
    <source>
        <strain evidence="3 4">B4167</strain>
    </source>
</reference>
<dbReference type="PATRIC" id="fig|35841.6.peg.1338"/>
<evidence type="ECO:0000313" key="2">
    <source>
        <dbReference type="EMBL" id="CEE00270.1"/>
    </source>
</evidence>
<gene>
    <name evidence="3" type="ORF">B4167_0286</name>
    <name evidence="2" type="ORF">BT1A1_0409</name>
</gene>
<feature type="transmembrane region" description="Helical" evidence="1">
    <location>
        <begin position="107"/>
        <end position="125"/>
    </location>
</feature>
<dbReference type="EMBL" id="CCRF01000013">
    <property type="protein sequence ID" value="CEE00270.1"/>
    <property type="molecule type" value="Genomic_DNA"/>
</dbReference>
<dbReference type="GeneID" id="92959574"/>
<evidence type="ECO:0000313" key="5">
    <source>
        <dbReference type="Proteomes" id="UP000040576"/>
    </source>
</evidence>
<dbReference type="RefSeq" id="WP_043988571.1">
    <property type="nucleotide sequence ID" value="NZ_CCRF01000013.1"/>
</dbReference>
<keyword evidence="1" id="KW-1133">Transmembrane helix</keyword>
<evidence type="ECO:0000313" key="3">
    <source>
        <dbReference type="EMBL" id="KIO72965.1"/>
    </source>
</evidence>
<dbReference type="SUPFAM" id="SSF54001">
    <property type="entry name" value="Cysteine proteinases"/>
    <property type="match status" value="1"/>
</dbReference>
<dbReference type="EMBL" id="JXLU01000077">
    <property type="protein sequence ID" value="KIO72965.1"/>
    <property type="molecule type" value="Genomic_DNA"/>
</dbReference>
<keyword evidence="5" id="KW-1185">Reference proteome</keyword>
<dbReference type="InterPro" id="IPR038765">
    <property type="entry name" value="Papain-like_cys_pep_sf"/>
</dbReference>
<dbReference type="Proteomes" id="UP000032076">
    <property type="component" value="Unassembled WGS sequence"/>
</dbReference>
<evidence type="ECO:0000256" key="1">
    <source>
        <dbReference type="SAM" id="Phobius"/>
    </source>
</evidence>
<protein>
    <recommendedName>
        <fullName evidence="6">Permuted papain-like amidase YaeF/Yiix C92 family enzyme</fullName>
    </recommendedName>
</protein>
<dbReference type="AlphaFoldDB" id="A0A090IXJ7"/>
<organism evidence="2 5">
    <name type="scientific">Caldibacillus thermoamylovorans</name>
    <dbReference type="NCBI Taxonomy" id="35841"/>
    <lineage>
        <taxon>Bacteria</taxon>
        <taxon>Bacillati</taxon>
        <taxon>Bacillota</taxon>
        <taxon>Bacilli</taxon>
        <taxon>Bacillales</taxon>
        <taxon>Bacillaceae</taxon>
        <taxon>Caldibacillus</taxon>
    </lineage>
</organism>
<keyword evidence="1" id="KW-0472">Membrane</keyword>
<sequence length="209" mass="24393">MKENKKTIYVLLTDTGTFLARAIKWFTGAPYSHVSIVFDEKLDEIYSFGRKRPRNPLIAGFIKEDVYFGTYRYFRNTNCLLLKLDVTENEYHKIRDKIRAFENNKDLFSYNLIGLLGVLFSYPIALNNAYFCSQFVAEVFKESGVDLWGPLHSALVTPNDFLLHPRFEYVYEGKLYDYPLLDEEILSNTIVGHTLYDIKPIAFLKKILL</sequence>
<name>A0A090IXJ7_9BACI</name>
<keyword evidence="1" id="KW-0812">Transmembrane</keyword>
<reference evidence="2 5" key="1">
    <citation type="submission" date="2014-07" db="EMBL/GenBank/DDBJ databases">
        <authorList>
            <person name="Wibberg Daniel"/>
        </authorList>
    </citation>
    <scope>NUCLEOTIDE SEQUENCE [LARGE SCALE GENOMIC DNA]</scope>
</reference>
<dbReference type="Gene3D" id="3.90.1720.10">
    <property type="entry name" value="endopeptidase domain like (from Nostoc punctiforme)"/>
    <property type="match status" value="1"/>
</dbReference>
<dbReference type="STRING" id="35841.B4167_0286"/>
<evidence type="ECO:0000313" key="4">
    <source>
        <dbReference type="Proteomes" id="UP000032076"/>
    </source>
</evidence>